<organism evidence="3 4">
    <name type="scientific">Trema orientale</name>
    <name type="common">Charcoal tree</name>
    <name type="synonym">Celtis orientalis</name>
    <dbReference type="NCBI Taxonomy" id="63057"/>
    <lineage>
        <taxon>Eukaryota</taxon>
        <taxon>Viridiplantae</taxon>
        <taxon>Streptophyta</taxon>
        <taxon>Embryophyta</taxon>
        <taxon>Tracheophyta</taxon>
        <taxon>Spermatophyta</taxon>
        <taxon>Magnoliopsida</taxon>
        <taxon>eudicotyledons</taxon>
        <taxon>Gunneridae</taxon>
        <taxon>Pentapetalae</taxon>
        <taxon>rosids</taxon>
        <taxon>fabids</taxon>
        <taxon>Rosales</taxon>
        <taxon>Cannabaceae</taxon>
        <taxon>Trema</taxon>
    </lineage>
</organism>
<feature type="compositionally biased region" description="Polar residues" evidence="1">
    <location>
        <begin position="140"/>
        <end position="156"/>
    </location>
</feature>
<dbReference type="Pfam" id="PF22936">
    <property type="entry name" value="Pol_BBD"/>
    <property type="match status" value="1"/>
</dbReference>
<name>A0A2P5FMM4_TREOI</name>
<sequence length="418" mass="46109">MVGCESSVEVWHTLDQYFTAQIRAKISQYKDQLRNTKKGSLPLNEYLLKIKNAIDLLASVGYFLSTSDHIEANFSGLPDEYDNFVISVSSRKDQYSVVEIESLLMSQEARIEKHIKELDSNPSVANLATQSPTLPILRNGVSSGHYSTPHGNSNSYARGGFPNRGFSGSNTFSHNPYGSSLQRQSFQHSRSGFHGGRGGRAPWSHGNHSNKPQCQLCGKAGHVVLNCFYRFDKSFQRFHQGQMHAMLTTLAASTPATAWDTNYPDSGATNHVTPDSNNLMTSEEYTGQDRIFVGNGTGLNIKHIGHSSFSSKFSSKVLSLNHLLHVPDITKNLLSVSKFARDNAVYFEFYPTSCFVKDQMTHKTLLTGTLQNGLYTFDQSQLPFLSAPVSVNPTSADTSMSVLSCIKCSSANSSLFDI</sequence>
<dbReference type="InParanoid" id="A0A2P5FMM4"/>
<dbReference type="OrthoDB" id="1937754at2759"/>
<dbReference type="Pfam" id="PF14223">
    <property type="entry name" value="Retrotran_gag_2"/>
    <property type="match status" value="1"/>
</dbReference>
<accession>A0A2P5FMM4</accession>
<evidence type="ECO:0000259" key="2">
    <source>
        <dbReference type="Pfam" id="PF22936"/>
    </source>
</evidence>
<proteinExistence type="predicted"/>
<gene>
    <name evidence="3" type="ORF">TorRG33x02_052660</name>
</gene>
<dbReference type="InterPro" id="IPR054722">
    <property type="entry name" value="PolX-like_BBD"/>
</dbReference>
<dbReference type="Proteomes" id="UP000237000">
    <property type="component" value="Unassembled WGS sequence"/>
</dbReference>
<evidence type="ECO:0000313" key="3">
    <source>
        <dbReference type="EMBL" id="PON99029.1"/>
    </source>
</evidence>
<feature type="region of interest" description="Disordered" evidence="1">
    <location>
        <begin position="138"/>
        <end position="210"/>
    </location>
</feature>
<keyword evidence="4" id="KW-1185">Reference proteome</keyword>
<reference evidence="4" key="1">
    <citation type="submission" date="2016-06" db="EMBL/GenBank/DDBJ databases">
        <title>Parallel loss of symbiosis genes in relatives of nitrogen-fixing non-legume Parasponia.</title>
        <authorList>
            <person name="Van Velzen R."/>
            <person name="Holmer R."/>
            <person name="Bu F."/>
            <person name="Rutten L."/>
            <person name="Van Zeijl A."/>
            <person name="Liu W."/>
            <person name="Santuari L."/>
            <person name="Cao Q."/>
            <person name="Sharma T."/>
            <person name="Shen D."/>
            <person name="Roswanjaya Y."/>
            <person name="Wardhani T."/>
            <person name="Kalhor M.S."/>
            <person name="Jansen J."/>
            <person name="Van den Hoogen J."/>
            <person name="Gungor B."/>
            <person name="Hartog M."/>
            <person name="Hontelez J."/>
            <person name="Verver J."/>
            <person name="Yang W.-C."/>
            <person name="Schijlen E."/>
            <person name="Repin R."/>
            <person name="Schilthuizen M."/>
            <person name="Schranz E."/>
            <person name="Heidstra R."/>
            <person name="Miyata K."/>
            <person name="Fedorova E."/>
            <person name="Kohlen W."/>
            <person name="Bisseling T."/>
            <person name="Smit S."/>
            <person name="Geurts R."/>
        </authorList>
    </citation>
    <scope>NUCLEOTIDE SEQUENCE [LARGE SCALE GENOMIC DNA]</scope>
    <source>
        <strain evidence="4">cv. RG33-2</strain>
    </source>
</reference>
<feature type="compositionally biased region" description="Polar residues" evidence="1">
    <location>
        <begin position="166"/>
        <end position="187"/>
    </location>
</feature>
<evidence type="ECO:0000313" key="4">
    <source>
        <dbReference type="Proteomes" id="UP000237000"/>
    </source>
</evidence>
<comment type="caution">
    <text evidence="3">The sequence shown here is derived from an EMBL/GenBank/DDBJ whole genome shotgun (WGS) entry which is preliminary data.</text>
</comment>
<protein>
    <recommendedName>
        <fullName evidence="2">Retrovirus-related Pol polyprotein from transposon TNT 1-94-like beta-barrel domain-containing protein</fullName>
    </recommendedName>
</protein>
<dbReference type="PANTHER" id="PTHR47481">
    <property type="match status" value="1"/>
</dbReference>
<evidence type="ECO:0000256" key="1">
    <source>
        <dbReference type="SAM" id="MobiDB-lite"/>
    </source>
</evidence>
<dbReference type="AlphaFoldDB" id="A0A2P5FMM4"/>
<dbReference type="PANTHER" id="PTHR47481:SF31">
    <property type="entry name" value="OS01G0873500 PROTEIN"/>
    <property type="match status" value="1"/>
</dbReference>
<feature type="domain" description="Retrovirus-related Pol polyprotein from transposon TNT 1-94-like beta-barrel" evidence="2">
    <location>
        <begin position="265"/>
        <end position="341"/>
    </location>
</feature>
<dbReference type="EMBL" id="JXTC01000021">
    <property type="protein sequence ID" value="PON99029.1"/>
    <property type="molecule type" value="Genomic_DNA"/>
</dbReference>